<dbReference type="PaxDb" id="1198114-AciX9_1630"/>
<keyword evidence="1" id="KW-0472">Membrane</keyword>
<evidence type="ECO:0000313" key="4">
    <source>
        <dbReference type="EMBL" id="ADW68682.1"/>
    </source>
</evidence>
<feature type="domain" description="Putative Flp pilus-assembly TadG-like N-terminal" evidence="3">
    <location>
        <begin position="17"/>
        <end position="62"/>
    </location>
</feature>
<dbReference type="eggNOG" id="COG4655">
    <property type="taxonomic scope" value="Bacteria"/>
</dbReference>
<gene>
    <name evidence="4" type="ordered locus">AciX9_1630</name>
</gene>
<feature type="domain" description="DUF2134" evidence="2">
    <location>
        <begin position="67"/>
        <end position="157"/>
    </location>
</feature>
<dbReference type="InterPro" id="IPR036465">
    <property type="entry name" value="vWFA_dom_sf"/>
</dbReference>
<evidence type="ECO:0000256" key="1">
    <source>
        <dbReference type="SAM" id="Phobius"/>
    </source>
</evidence>
<evidence type="ECO:0000259" key="3">
    <source>
        <dbReference type="Pfam" id="PF13400"/>
    </source>
</evidence>
<sequence>MNRLNKLFCLFLRDQRGQVLPIAGLMMFVITAMIGLVVDVGHIYLCQRELQASSDAAALAGAEIIPTATTAAAVYAKATAYSSTTGAANVYKNMTNITMVSGYPILKCLSTMQTQGISCVGPLSYNSIQVMQQAVVPLYFARIIGRSSMTISATSTAAKGGASSRPYNVALVLDTTYSEISYDSDCGNSQMLCTLQGVQILLNQLDPCGTSVTTCSVTSGQATNSVVRVGIFTFPQMVTSTVSSDYDCSSNTPANTVYTFPIPGAGTYAPSSSTYRVLDFQSDYRVGDTSTSLNQASNLTKAVGGFSGCTGIYPATSASQSNFQATSGQYGTYYPSTIYAAQSSLIHEQTLFPDSQNVMIIIGDGNATAPQTNNGYPVMSTTASVSATPGASTLAGTSSGLYPSWNGECGQAITAANFATSQGTRVYTVAYGSPSAGCASDQSGQGKIPGLYPNVLPCNEMAQMASASYYFFSDFKQSGSGSVCTAAQVMVELSDIFLQIAGDLTVARLIPNSTT</sequence>
<dbReference type="InterPro" id="IPR018705">
    <property type="entry name" value="DUF2134_membrane"/>
</dbReference>
<dbReference type="HOGENOM" id="CLU_528697_0_0_0"/>
<proteinExistence type="predicted"/>
<dbReference type="InterPro" id="IPR028087">
    <property type="entry name" value="Tad_N"/>
</dbReference>
<dbReference type="STRING" id="1198114.AciX9_1630"/>
<reference evidence="5" key="1">
    <citation type="submission" date="2011-01" db="EMBL/GenBank/DDBJ databases">
        <title>Complete sequence of chromosome of Acidobacterium sp. MP5ACTX9.</title>
        <authorList>
            <consortium name="US DOE Joint Genome Institute"/>
            <person name="Lucas S."/>
            <person name="Copeland A."/>
            <person name="Lapidus A."/>
            <person name="Cheng J.-F."/>
            <person name="Goodwin L."/>
            <person name="Pitluck S."/>
            <person name="Teshima H."/>
            <person name="Detter J.C."/>
            <person name="Han C."/>
            <person name="Tapia R."/>
            <person name="Land M."/>
            <person name="Hauser L."/>
            <person name="Kyrpides N."/>
            <person name="Ivanova N."/>
            <person name="Ovchinnikova G."/>
            <person name="Pagani I."/>
            <person name="Rawat S.R."/>
            <person name="Mannisto M."/>
            <person name="Haggblom M.M."/>
            <person name="Woyke T."/>
        </authorList>
    </citation>
    <scope>NUCLEOTIDE SEQUENCE [LARGE SCALE GENOMIC DNA]</scope>
    <source>
        <strain evidence="5">MP5ACTX9</strain>
    </source>
</reference>
<organism evidence="5">
    <name type="scientific">Granulicella tundricola (strain ATCC BAA-1859 / DSM 23138 / MP5ACTX9)</name>
    <dbReference type="NCBI Taxonomy" id="1198114"/>
    <lineage>
        <taxon>Bacteria</taxon>
        <taxon>Pseudomonadati</taxon>
        <taxon>Acidobacteriota</taxon>
        <taxon>Terriglobia</taxon>
        <taxon>Terriglobales</taxon>
        <taxon>Acidobacteriaceae</taxon>
        <taxon>Granulicella</taxon>
    </lineage>
</organism>
<keyword evidence="5" id="KW-1185">Reference proteome</keyword>
<dbReference type="Pfam" id="PF13400">
    <property type="entry name" value="Tad"/>
    <property type="match status" value="1"/>
</dbReference>
<dbReference type="OrthoDB" id="115928at2"/>
<accession>E8WY55</accession>
<dbReference type="AlphaFoldDB" id="E8WY55"/>
<keyword evidence="1" id="KW-1133">Transmembrane helix</keyword>
<keyword evidence="1" id="KW-0812">Transmembrane</keyword>
<feature type="transmembrane region" description="Helical" evidence="1">
    <location>
        <begin position="20"/>
        <end position="45"/>
    </location>
</feature>
<dbReference type="KEGG" id="acm:AciX9_1630"/>
<dbReference type="RefSeq" id="WP_013580001.1">
    <property type="nucleotide sequence ID" value="NC_015064.1"/>
</dbReference>
<evidence type="ECO:0008006" key="6">
    <source>
        <dbReference type="Google" id="ProtNLM"/>
    </source>
</evidence>
<name>E8WY55_GRATM</name>
<dbReference type="EMBL" id="CP002480">
    <property type="protein sequence ID" value="ADW68682.1"/>
    <property type="molecule type" value="Genomic_DNA"/>
</dbReference>
<evidence type="ECO:0000259" key="2">
    <source>
        <dbReference type="Pfam" id="PF09977"/>
    </source>
</evidence>
<dbReference type="Proteomes" id="UP000000343">
    <property type="component" value="Chromosome"/>
</dbReference>
<protein>
    <recommendedName>
        <fullName evidence="6">Flp pilus-assembly TadG-like N-terminal domain-containing protein</fullName>
    </recommendedName>
</protein>
<dbReference type="Pfam" id="PF09977">
    <property type="entry name" value="Tad_C"/>
    <property type="match status" value="1"/>
</dbReference>
<evidence type="ECO:0000313" key="5">
    <source>
        <dbReference type="Proteomes" id="UP000000343"/>
    </source>
</evidence>
<dbReference type="Gene3D" id="3.40.50.410">
    <property type="entry name" value="von Willebrand factor, type A domain"/>
    <property type="match status" value="1"/>
</dbReference>